<dbReference type="Proteomes" id="UP001153050">
    <property type="component" value="Unassembled WGS sequence"/>
</dbReference>
<comment type="caution">
    <text evidence="1">The sequence shown here is derived from an EMBL/GenBank/DDBJ whole genome shotgun (WGS) entry which is preliminary data.</text>
</comment>
<evidence type="ECO:0000313" key="2">
    <source>
        <dbReference type="Proteomes" id="UP001153050"/>
    </source>
</evidence>
<protein>
    <submittedName>
        <fullName evidence="1">Uncharacterized protein</fullName>
    </submittedName>
</protein>
<keyword evidence="2" id="KW-1185">Reference proteome</keyword>
<evidence type="ECO:0000313" key="1">
    <source>
        <dbReference type="EMBL" id="CAH2398182.1"/>
    </source>
</evidence>
<dbReference type="EMBL" id="CAKXZT010000101">
    <property type="protein sequence ID" value="CAH2398182.1"/>
    <property type="molecule type" value="Genomic_DNA"/>
</dbReference>
<organism evidence="1 2">
    <name type="scientific">Mesorhizobium escarrei</name>
    <dbReference type="NCBI Taxonomy" id="666018"/>
    <lineage>
        <taxon>Bacteria</taxon>
        <taxon>Pseudomonadati</taxon>
        <taxon>Pseudomonadota</taxon>
        <taxon>Alphaproteobacteria</taxon>
        <taxon>Hyphomicrobiales</taxon>
        <taxon>Phyllobacteriaceae</taxon>
        <taxon>Mesorhizobium</taxon>
    </lineage>
</organism>
<name>A0ABM9DNG9_9HYPH</name>
<gene>
    <name evidence="1" type="ORF">MES5069_190146</name>
</gene>
<reference evidence="1 2" key="1">
    <citation type="submission" date="2022-03" db="EMBL/GenBank/DDBJ databases">
        <authorList>
            <person name="Brunel B."/>
        </authorList>
    </citation>
    <scope>NUCLEOTIDE SEQUENCE [LARGE SCALE GENOMIC DNA]</scope>
    <source>
        <strain evidence="1">STM5069sample</strain>
    </source>
</reference>
<accession>A0ABM9DNG9</accession>
<proteinExistence type="predicted"/>
<sequence>MQLAHIPLDRLNISALNMRHGKRAPDLSDILPSVRARGVLVPFWCGPTAPRKLRDRRRTATLFRREIARRRAR</sequence>